<evidence type="ECO:0000313" key="2">
    <source>
        <dbReference type="EMBL" id="GAB56915.1"/>
    </source>
</evidence>
<dbReference type="STRING" id="56804.BAE46_02830"/>
<dbReference type="EMBL" id="BAET01000033">
    <property type="protein sequence ID" value="GAB56915.1"/>
    <property type="molecule type" value="Genomic_DNA"/>
</dbReference>
<dbReference type="Proteomes" id="UP000053586">
    <property type="component" value="Unassembled WGS sequence"/>
</dbReference>
<protein>
    <submittedName>
        <fullName evidence="2">Lysophospholipase</fullName>
        <ecNumber evidence="2">3.1.1.5</ecNumber>
    </submittedName>
</protein>
<gene>
    <name evidence="2" type="primary">pldB</name>
    <name evidence="2" type="ORF">GPUN_2801</name>
</gene>
<proteinExistence type="predicted"/>
<accession>H5TEY8</accession>
<dbReference type="InterPro" id="IPR022742">
    <property type="entry name" value="Hydrolase_4"/>
</dbReference>
<dbReference type="OrthoDB" id="9788260at2"/>
<dbReference type="SUPFAM" id="SSF53474">
    <property type="entry name" value="alpha/beta-Hydrolases"/>
    <property type="match status" value="1"/>
</dbReference>
<keyword evidence="2" id="KW-0378">Hydrolase</keyword>
<dbReference type="PANTHER" id="PTHR11614">
    <property type="entry name" value="PHOSPHOLIPASE-RELATED"/>
    <property type="match status" value="1"/>
</dbReference>
<dbReference type="EC" id="3.1.1.5" evidence="2"/>
<reference evidence="2 3" key="1">
    <citation type="journal article" date="2012" name="J. Bacteriol.">
        <title>Genome sequence of proteorhodopsin-containing sea ice bacterium Glaciecola punicea ACAM 611T.</title>
        <authorList>
            <person name="Qin Q.-L."/>
            <person name="Xie B.-B."/>
            <person name="Shu Y.-L."/>
            <person name="Rong J.-C."/>
            <person name="Zhao D.-L."/>
            <person name="Zhang X.-Y."/>
            <person name="Chen X.-L."/>
            <person name="Zhou B.-C."/>
            <person name="Zhanga Y.-Z."/>
        </authorList>
    </citation>
    <scope>NUCLEOTIDE SEQUENCE [LARGE SCALE GENOMIC DNA]</scope>
    <source>
        <strain evidence="2 3">ACAM 611</strain>
    </source>
</reference>
<name>H5TEY8_9ALTE</name>
<dbReference type="Gene3D" id="3.40.50.1820">
    <property type="entry name" value="alpha/beta hydrolase"/>
    <property type="match status" value="1"/>
</dbReference>
<reference evidence="2 3" key="2">
    <citation type="journal article" date="2017" name="Antonie Van Leeuwenhoek">
        <title>Rhizobium rhizosphaerae sp. nov., a novel species isolated from rice rhizosphere.</title>
        <authorList>
            <person name="Zhao J.J."/>
            <person name="Zhang J."/>
            <person name="Zhang R.J."/>
            <person name="Zhang C.W."/>
            <person name="Yin H.Q."/>
            <person name="Zhang X.X."/>
        </authorList>
    </citation>
    <scope>NUCLEOTIDE SEQUENCE [LARGE SCALE GENOMIC DNA]</scope>
    <source>
        <strain evidence="2 3">ACAM 611</strain>
    </source>
</reference>
<dbReference type="eggNOG" id="COG2267">
    <property type="taxonomic scope" value="Bacteria"/>
</dbReference>
<dbReference type="AlphaFoldDB" id="H5TEY8"/>
<organism evidence="2 3">
    <name type="scientific">Glaciecola punicea ACAM 611</name>
    <dbReference type="NCBI Taxonomy" id="1121923"/>
    <lineage>
        <taxon>Bacteria</taxon>
        <taxon>Pseudomonadati</taxon>
        <taxon>Pseudomonadota</taxon>
        <taxon>Gammaproteobacteria</taxon>
        <taxon>Alteromonadales</taxon>
        <taxon>Alteromonadaceae</taxon>
        <taxon>Glaciecola</taxon>
    </lineage>
</organism>
<dbReference type="GO" id="GO:0004622">
    <property type="term" value="F:phosphatidylcholine lysophospholipase activity"/>
    <property type="evidence" value="ECO:0007669"/>
    <property type="project" value="UniProtKB-EC"/>
</dbReference>
<evidence type="ECO:0000313" key="3">
    <source>
        <dbReference type="Proteomes" id="UP000053586"/>
    </source>
</evidence>
<dbReference type="InterPro" id="IPR029058">
    <property type="entry name" value="AB_hydrolase_fold"/>
</dbReference>
<dbReference type="Pfam" id="PF12146">
    <property type="entry name" value="Hydrolase_4"/>
    <property type="match status" value="1"/>
</dbReference>
<dbReference type="InterPro" id="IPR051044">
    <property type="entry name" value="MAG_DAG_Lipase"/>
</dbReference>
<sequence length="331" mass="37642">MTYYISLENKVSTYPQTDFMAFFNKKVRTGIWQQRSAVDTFYGYVINASASKCIVISQGRSESLVKYAEFIYELYQNGYTVFMLDHQGQGQSTRLLPNPHIGYVKSFNDYVEDLHEVIENVLNPLLTDNNQGNLQKILFCHSMGGAIGSMYVLAHPTVFTKLVMTAPMLGILIPVSESLTYLMVKTVLGIRAFFGLPLGYLWGQTNYEAGSFNENKLTNSELRYGVFRDMMTLYSQNQLGGISFTWMQQAITAMRDLRLKASSIMLPTLVFQAEQERIVDNKKMTQFVAQLANATLVKVANAQHELLLEQDEARTMVLSNIYDFIESDHNH</sequence>
<comment type="caution">
    <text evidence="2">The sequence shown here is derived from an EMBL/GenBank/DDBJ whole genome shotgun (WGS) entry which is preliminary data.</text>
</comment>
<keyword evidence="3" id="KW-1185">Reference proteome</keyword>
<feature type="domain" description="Serine aminopeptidase S33" evidence="1">
    <location>
        <begin position="50"/>
        <end position="311"/>
    </location>
</feature>
<dbReference type="RefSeq" id="WP_006007565.1">
    <property type="nucleotide sequence ID" value="NZ_BAET01000033.1"/>
</dbReference>
<evidence type="ECO:0000259" key="1">
    <source>
        <dbReference type="Pfam" id="PF12146"/>
    </source>
</evidence>